<organism evidence="3 4">
    <name type="scientific">Chaetomium globosum (strain ATCC 6205 / CBS 148.51 / DSM 1962 / NBRC 6347 / NRRL 1970)</name>
    <name type="common">Soil fungus</name>
    <dbReference type="NCBI Taxonomy" id="306901"/>
    <lineage>
        <taxon>Eukaryota</taxon>
        <taxon>Fungi</taxon>
        <taxon>Dikarya</taxon>
        <taxon>Ascomycota</taxon>
        <taxon>Pezizomycotina</taxon>
        <taxon>Sordariomycetes</taxon>
        <taxon>Sordariomycetidae</taxon>
        <taxon>Sordariales</taxon>
        <taxon>Chaetomiaceae</taxon>
        <taxon>Chaetomium</taxon>
    </lineage>
</organism>
<dbReference type="AlphaFoldDB" id="Q2GZ12"/>
<protein>
    <submittedName>
        <fullName evidence="3">Uncharacterized protein</fullName>
    </submittedName>
</protein>
<evidence type="ECO:0000256" key="1">
    <source>
        <dbReference type="SAM" id="Coils"/>
    </source>
</evidence>
<reference evidence="4" key="1">
    <citation type="journal article" date="2015" name="Genome Announc.">
        <title>Draft genome sequence of the cellulolytic fungus Chaetomium globosum.</title>
        <authorList>
            <person name="Cuomo C.A."/>
            <person name="Untereiner W.A."/>
            <person name="Ma L.-J."/>
            <person name="Grabherr M."/>
            <person name="Birren B.W."/>
        </authorList>
    </citation>
    <scope>NUCLEOTIDE SEQUENCE [LARGE SCALE GENOMIC DNA]</scope>
    <source>
        <strain evidence="4">ATCC 6205 / CBS 148.51 / DSM 1962 / NBRC 6347 / NRRL 1970</strain>
    </source>
</reference>
<accession>Q2GZ12</accession>
<dbReference type="InParanoid" id="Q2GZ12"/>
<dbReference type="OrthoDB" id="8062037at2759"/>
<feature type="compositionally biased region" description="Basic and acidic residues" evidence="2">
    <location>
        <begin position="352"/>
        <end position="365"/>
    </location>
</feature>
<evidence type="ECO:0000256" key="2">
    <source>
        <dbReference type="SAM" id="MobiDB-lite"/>
    </source>
</evidence>
<name>Q2GZ12_CHAGB</name>
<evidence type="ECO:0000313" key="3">
    <source>
        <dbReference type="EMBL" id="EAQ88615.1"/>
    </source>
</evidence>
<dbReference type="VEuPathDB" id="FungiDB:CHGG_05234"/>
<keyword evidence="4" id="KW-1185">Reference proteome</keyword>
<dbReference type="GeneID" id="4392447"/>
<feature type="compositionally biased region" description="Basic and acidic residues" evidence="2">
    <location>
        <begin position="290"/>
        <end position="302"/>
    </location>
</feature>
<dbReference type="RefSeq" id="XP_001224448.1">
    <property type="nucleotide sequence ID" value="XM_001224447.1"/>
</dbReference>
<feature type="compositionally biased region" description="Basic residues" evidence="2">
    <location>
        <begin position="222"/>
        <end position="241"/>
    </location>
</feature>
<proteinExistence type="predicted"/>
<feature type="coiled-coil region" evidence="1">
    <location>
        <begin position="70"/>
        <end position="97"/>
    </location>
</feature>
<gene>
    <name evidence="3" type="ORF">CHGG_05234</name>
</gene>
<dbReference type="Proteomes" id="UP000001056">
    <property type="component" value="Unassembled WGS sequence"/>
</dbReference>
<keyword evidence="1" id="KW-0175">Coiled coil</keyword>
<dbReference type="HOGENOM" id="CLU_539672_0_0_1"/>
<sequence length="505" mass="57092">MEWEALLRFPFQPPSVLGCFASMTSPGNIRGSLPVSEQAARELEELLVRVVAQESLTAASETPMTERPTFEEEDLEKAQLERAIEESRMEASRAQLRHQDDAQREEFEIQQAIAASLMEATTTRHRRRNRGYYDEAAKVQQAIEASLRVTTNKRPPPREFDRHKRVKTGEVFVESYTETTTIPPYRDMLVKEATNTRPHRRERDRQDRTQPQQASVASLRKTPTRPRRDRKRDHTNKRPRRTRETSTAATNRQIRPRHNEGRSPIIPRPSIQTTVTRNLVLPIRPAHPRPRQETRVAGDRRNATRSPTDKSQAVDPRGERTRAANPRPVQTRPVDPRPVDSRPDRTLTAGRPAERPRPVDLRPDRTPVTTHRPANRPRNADCPPNQTAGKTINHPLGVPQAAPNPAPGPRRDLEVQVPPTAAQIYRWLRTREGPRPVARCFGACPLKLVFRGLQSDNGRREPSIILGCGHVVGGKCFSDLIALARVEGEEAPCPHCLIVPTTAAV</sequence>
<dbReference type="EMBL" id="CH408032">
    <property type="protein sequence ID" value="EAQ88615.1"/>
    <property type="molecule type" value="Genomic_DNA"/>
</dbReference>
<feature type="region of interest" description="Disordered" evidence="2">
    <location>
        <begin position="177"/>
        <end position="413"/>
    </location>
</feature>
<feature type="compositionally biased region" description="Basic and acidic residues" evidence="2">
    <location>
        <begin position="334"/>
        <end position="345"/>
    </location>
</feature>
<evidence type="ECO:0000313" key="4">
    <source>
        <dbReference type="Proteomes" id="UP000001056"/>
    </source>
</evidence>